<reference evidence="4" key="1">
    <citation type="submission" date="2005-08" db="EMBL/GenBank/DDBJ databases">
        <title>Complete sequence of chromosome 1 of Synechococcus elongatus PCC 7942.</title>
        <authorList>
            <consortium name="US DOE Joint Genome Institute"/>
            <person name="Copeland A."/>
            <person name="Lucas S."/>
            <person name="Lapidus A."/>
            <person name="Barry K."/>
            <person name="Detter J.C."/>
            <person name="Glavina T."/>
            <person name="Hammon N."/>
            <person name="Israni S."/>
            <person name="Pitluck S."/>
            <person name="Schmutz J."/>
            <person name="Larimer F."/>
            <person name="Land M."/>
            <person name="Kyrpides N."/>
            <person name="Lykidis A."/>
            <person name="Richardson P."/>
        </authorList>
    </citation>
    <scope>NUCLEOTIDE SEQUENCE [LARGE SCALE GENOMIC DNA]</scope>
    <source>
        <strain evidence="4">ATCC 33912 / PCC 7942 / FACHB-805</strain>
    </source>
</reference>
<keyword evidence="1" id="KW-0479">Metal-binding</keyword>
<evidence type="ECO:0000313" key="3">
    <source>
        <dbReference type="EMBL" id="ABB58641.1"/>
    </source>
</evidence>
<dbReference type="InterPro" id="IPR050963">
    <property type="entry name" value="Sirohydro_Cobaltochel/CbiX"/>
</dbReference>
<evidence type="ECO:0000256" key="2">
    <source>
        <dbReference type="ARBA" id="ARBA00023239"/>
    </source>
</evidence>
<dbReference type="Gene3D" id="3.40.50.1400">
    <property type="match status" value="2"/>
</dbReference>
<dbReference type="Proteomes" id="UP000889800">
    <property type="component" value="Chromosome"/>
</dbReference>
<dbReference type="PANTHER" id="PTHR33542">
    <property type="entry name" value="SIROHYDROCHLORIN FERROCHELATASE, CHLOROPLASTIC"/>
    <property type="match status" value="1"/>
</dbReference>
<dbReference type="KEGG" id="syf:Synpcc7942_2611"/>
<dbReference type="EMBL" id="CP000100">
    <property type="protein sequence ID" value="ABB58641.1"/>
    <property type="molecule type" value="Genomic_DNA"/>
</dbReference>
<evidence type="ECO:0000256" key="1">
    <source>
        <dbReference type="ARBA" id="ARBA00022723"/>
    </source>
</evidence>
<dbReference type="AlphaFoldDB" id="Q31JX8"/>
<dbReference type="eggNOG" id="COG2138">
    <property type="taxonomic scope" value="Bacteria"/>
</dbReference>
<sequence>MTQFTVLPSLLNDETSARFMLRVLVAHGSRDPRSAIALQQLATDLTPLLGTTPAIAFLEGPHPPLADQIVQLAQQAKTQGAITVRVYPLFLLAGTHTTEDLPAAIATAQTQIPLPVELQPAWGESDSLRSLLRSQVTPATETWLLAHGSRRPEANQQIEQLAAEFGWPAVFCRAEPLLNDRLARTQPQRLLPLLLFPGPIYDSVQALCEAADASACLAPPLSQWPRFLEAIAQWLQFDLAISDNRASTPSRFPQ</sequence>
<evidence type="ECO:0000313" key="4">
    <source>
        <dbReference type="Proteomes" id="UP000889800"/>
    </source>
</evidence>
<keyword evidence="2" id="KW-0456">Lyase</keyword>
<organism evidence="3 4">
    <name type="scientific">Synechococcus elongatus (strain ATCC 33912 / PCC 7942 / FACHB-805)</name>
    <name type="common">Anacystis nidulans R2</name>
    <dbReference type="NCBI Taxonomy" id="1140"/>
    <lineage>
        <taxon>Bacteria</taxon>
        <taxon>Bacillati</taxon>
        <taxon>Cyanobacteriota</taxon>
        <taxon>Cyanophyceae</taxon>
        <taxon>Synechococcales</taxon>
        <taxon>Synechococcaceae</taxon>
        <taxon>Synechococcus</taxon>
    </lineage>
</organism>
<dbReference type="BioCyc" id="SYNEL:SYNPCC7942_2611-MONOMER"/>
<name>Q31JX8_SYNE7</name>
<gene>
    <name evidence="3" type="ordered locus">Synpcc7942_2611</name>
</gene>
<dbReference type="PaxDb" id="1140-Synpcc7942_2611"/>
<evidence type="ECO:0008006" key="5">
    <source>
        <dbReference type="Google" id="ProtNLM"/>
    </source>
</evidence>
<dbReference type="GO" id="GO:0016829">
    <property type="term" value="F:lyase activity"/>
    <property type="evidence" value="ECO:0007669"/>
    <property type="project" value="UniProtKB-KW"/>
</dbReference>
<accession>Q31JX8</accession>
<dbReference type="InterPro" id="IPR002762">
    <property type="entry name" value="CbiX-like"/>
</dbReference>
<dbReference type="RefSeq" id="WP_011378533.1">
    <property type="nucleotide sequence ID" value="NZ_CP130602.1"/>
</dbReference>
<keyword evidence="4" id="KW-1185">Reference proteome</keyword>
<dbReference type="HOGENOM" id="CLU_056929_2_0_3"/>
<dbReference type="GO" id="GO:0046872">
    <property type="term" value="F:metal ion binding"/>
    <property type="evidence" value="ECO:0007669"/>
    <property type="project" value="UniProtKB-KW"/>
</dbReference>
<dbReference type="Pfam" id="PF01903">
    <property type="entry name" value="CbiX"/>
    <property type="match status" value="1"/>
</dbReference>
<dbReference type="CDD" id="cd03416">
    <property type="entry name" value="CbiX_SirB_N"/>
    <property type="match status" value="1"/>
</dbReference>
<dbReference type="OrthoDB" id="482456at2"/>
<dbReference type="SUPFAM" id="SSF53800">
    <property type="entry name" value="Chelatase"/>
    <property type="match status" value="1"/>
</dbReference>
<dbReference type="PANTHER" id="PTHR33542:SF5">
    <property type="entry name" value="FERROCHELATASE CHE1"/>
    <property type="match status" value="1"/>
</dbReference>
<dbReference type="GeneID" id="72431512"/>
<protein>
    <recommendedName>
        <fullName evidence="5">Sirohydrochlorin cobaltochelatase</fullName>
    </recommendedName>
</protein>
<dbReference type="STRING" id="1140.Synpcc7942_2611"/>
<proteinExistence type="predicted"/>